<feature type="non-terminal residue" evidence="1">
    <location>
        <position position="129"/>
    </location>
</feature>
<reference evidence="1" key="1">
    <citation type="submission" date="2022-04" db="EMBL/GenBank/DDBJ databases">
        <title>A functionally conserved STORR gene fusion in Papaver species that diverged 16.8 million years ago.</title>
        <authorList>
            <person name="Catania T."/>
        </authorList>
    </citation>
    <scope>NUCLEOTIDE SEQUENCE</scope>
    <source>
        <strain evidence="1">S-188037</strain>
    </source>
</reference>
<proteinExistence type="predicted"/>
<comment type="caution">
    <text evidence="1">The sequence shown here is derived from an EMBL/GenBank/DDBJ whole genome shotgun (WGS) entry which is preliminary data.</text>
</comment>
<evidence type="ECO:0008006" key="3">
    <source>
        <dbReference type="Google" id="ProtNLM"/>
    </source>
</evidence>
<feature type="non-terminal residue" evidence="1">
    <location>
        <position position="1"/>
    </location>
</feature>
<accession>A0AAD4XG61</accession>
<dbReference type="Proteomes" id="UP001202328">
    <property type="component" value="Unassembled WGS sequence"/>
</dbReference>
<dbReference type="EMBL" id="JAJJMB010010315">
    <property type="protein sequence ID" value="KAI3909775.1"/>
    <property type="molecule type" value="Genomic_DNA"/>
</dbReference>
<dbReference type="AlphaFoldDB" id="A0AAD4XG61"/>
<protein>
    <recommendedName>
        <fullName evidence="3">DUF4283 domain-containing protein</fullName>
    </recommendedName>
</protein>
<evidence type="ECO:0000313" key="2">
    <source>
        <dbReference type="Proteomes" id="UP001202328"/>
    </source>
</evidence>
<evidence type="ECO:0000313" key="1">
    <source>
        <dbReference type="EMBL" id="KAI3909775.1"/>
    </source>
</evidence>
<organism evidence="1 2">
    <name type="scientific">Papaver atlanticum</name>
    <dbReference type="NCBI Taxonomy" id="357466"/>
    <lineage>
        <taxon>Eukaryota</taxon>
        <taxon>Viridiplantae</taxon>
        <taxon>Streptophyta</taxon>
        <taxon>Embryophyta</taxon>
        <taxon>Tracheophyta</taxon>
        <taxon>Spermatophyta</taxon>
        <taxon>Magnoliopsida</taxon>
        <taxon>Ranunculales</taxon>
        <taxon>Papaveraceae</taxon>
        <taxon>Papaveroideae</taxon>
        <taxon>Papaver</taxon>
    </lineage>
</organism>
<keyword evidence="2" id="KW-1185">Reference proteome</keyword>
<name>A0AAD4XG61_9MAGN</name>
<sequence length="129" mass="15018">NCDNAIIIEASHTIDSWHIIGKEISHRFFFASDFDIFVFEENKAFFFSSFGHKQIMISRGFKSFKETTIRLYPWWQSVNTVSISNNIDQGTWIEIKGVPFNLWNTKVFEAIGLKFGGLTEIHTYKNQSL</sequence>
<gene>
    <name evidence="1" type="ORF">MKW98_014192</name>
</gene>